<evidence type="ECO:0000313" key="1">
    <source>
        <dbReference type="EMBL" id="MCD7471703.1"/>
    </source>
</evidence>
<keyword evidence="2" id="KW-1185">Reference proteome</keyword>
<organism evidence="1 2">
    <name type="scientific">Datura stramonium</name>
    <name type="common">Jimsonweed</name>
    <name type="synonym">Common thornapple</name>
    <dbReference type="NCBI Taxonomy" id="4076"/>
    <lineage>
        <taxon>Eukaryota</taxon>
        <taxon>Viridiplantae</taxon>
        <taxon>Streptophyta</taxon>
        <taxon>Embryophyta</taxon>
        <taxon>Tracheophyta</taxon>
        <taxon>Spermatophyta</taxon>
        <taxon>Magnoliopsida</taxon>
        <taxon>eudicotyledons</taxon>
        <taxon>Gunneridae</taxon>
        <taxon>Pentapetalae</taxon>
        <taxon>asterids</taxon>
        <taxon>lamiids</taxon>
        <taxon>Solanales</taxon>
        <taxon>Solanaceae</taxon>
        <taxon>Solanoideae</taxon>
        <taxon>Datureae</taxon>
        <taxon>Datura</taxon>
    </lineage>
</organism>
<gene>
    <name evidence="1" type="ORF">HAX54_012319</name>
</gene>
<comment type="caution">
    <text evidence="1">The sequence shown here is derived from an EMBL/GenBank/DDBJ whole genome shotgun (WGS) entry which is preliminary data.</text>
</comment>
<proteinExistence type="predicted"/>
<sequence>MGGQLYEWPEALAPCIKADKILLRITHLSNRLLTTKVRLYHKILATVGIKVHQSTARRALLQYRHQNKKLSFANCVWNPEPRTAGDKTGA</sequence>
<feature type="non-terminal residue" evidence="1">
    <location>
        <position position="90"/>
    </location>
</feature>
<dbReference type="Proteomes" id="UP000823775">
    <property type="component" value="Unassembled WGS sequence"/>
</dbReference>
<evidence type="ECO:0008006" key="3">
    <source>
        <dbReference type="Google" id="ProtNLM"/>
    </source>
</evidence>
<dbReference type="EMBL" id="JACEIK010001714">
    <property type="protein sequence ID" value="MCD7471703.1"/>
    <property type="molecule type" value="Genomic_DNA"/>
</dbReference>
<protein>
    <recommendedName>
        <fullName evidence="3">Transposase Tc1-like domain-containing protein</fullName>
    </recommendedName>
</protein>
<name>A0ABS8TL65_DATST</name>
<reference evidence="1 2" key="1">
    <citation type="journal article" date="2021" name="BMC Genomics">
        <title>Datura genome reveals duplications of psychoactive alkaloid biosynthetic genes and high mutation rate following tissue culture.</title>
        <authorList>
            <person name="Rajewski A."/>
            <person name="Carter-House D."/>
            <person name="Stajich J."/>
            <person name="Litt A."/>
        </authorList>
    </citation>
    <scope>NUCLEOTIDE SEQUENCE [LARGE SCALE GENOMIC DNA]</scope>
    <source>
        <strain evidence="1">AR-01</strain>
    </source>
</reference>
<accession>A0ABS8TL65</accession>
<evidence type="ECO:0000313" key="2">
    <source>
        <dbReference type="Proteomes" id="UP000823775"/>
    </source>
</evidence>